<evidence type="ECO:0000256" key="3">
    <source>
        <dbReference type="ARBA" id="ARBA00022530"/>
    </source>
</evidence>
<evidence type="ECO:0000259" key="11">
    <source>
        <dbReference type="PROSITE" id="PS50027"/>
    </source>
</evidence>
<dbReference type="AlphaFoldDB" id="Q4RSD5"/>
<dbReference type="SUPFAM" id="SSF57196">
    <property type="entry name" value="EGF/Laminin"/>
    <property type="match status" value="3"/>
</dbReference>
<dbReference type="InterPro" id="IPR002049">
    <property type="entry name" value="LE_dom"/>
</dbReference>
<comment type="caution">
    <text evidence="10">Lacks conserved residue(s) required for the propagation of feature annotation.</text>
</comment>
<keyword evidence="9 10" id="KW-0424">Laminin EGF-like domain</keyword>
<keyword evidence="6" id="KW-0175">Coiled coil</keyword>
<evidence type="ECO:0000256" key="8">
    <source>
        <dbReference type="ARBA" id="ARBA00023180"/>
    </source>
</evidence>
<feature type="domain" description="Laminin EGF-like" evidence="11">
    <location>
        <begin position="314"/>
        <end position="376"/>
    </location>
</feature>
<dbReference type="OMA" id="AQDQLMI"/>
<keyword evidence="8" id="KW-0325">Glycoprotein</keyword>
<dbReference type="SMART" id="SM00136">
    <property type="entry name" value="LamNT"/>
    <property type="match status" value="1"/>
</dbReference>
<dbReference type="CDD" id="cd00055">
    <property type="entry name" value="EGF_Lam"/>
    <property type="match status" value="3"/>
</dbReference>
<dbReference type="PANTHER" id="PTHR10574:SF419">
    <property type="entry name" value="LAMININ SUBUNIT ALPHA-3-RELATED"/>
    <property type="match status" value="1"/>
</dbReference>
<evidence type="ECO:0000259" key="13">
    <source>
        <dbReference type="PROSITE" id="PS51117"/>
    </source>
</evidence>
<evidence type="ECO:0000256" key="1">
    <source>
        <dbReference type="ARBA" id="ARBA00004498"/>
    </source>
</evidence>
<feature type="non-terminal residue" evidence="14">
    <location>
        <position position="603"/>
    </location>
</feature>
<evidence type="ECO:0000256" key="2">
    <source>
        <dbReference type="ARBA" id="ARBA00022525"/>
    </source>
</evidence>
<keyword evidence="3" id="KW-0272">Extracellular matrix</keyword>
<dbReference type="HOGENOM" id="CLU_016961_2_1_1"/>
<evidence type="ECO:0000256" key="4">
    <source>
        <dbReference type="ARBA" id="ARBA00022729"/>
    </source>
</evidence>
<dbReference type="OrthoDB" id="9855268at2759"/>
<keyword evidence="16" id="KW-1185">Reference proteome</keyword>
<dbReference type="STRING" id="99883.ENSTNIP00000019104"/>
<evidence type="ECO:0000313" key="16">
    <source>
        <dbReference type="Proteomes" id="UP000007303"/>
    </source>
</evidence>
<dbReference type="PROSITE" id="PS50027">
    <property type="entry name" value="EGF_LAM_2"/>
    <property type="match status" value="2"/>
</dbReference>
<keyword evidence="2" id="KW-0964">Secreted</keyword>
<dbReference type="Ensembl" id="ENSTNIT00000019332.1">
    <property type="protein sequence ID" value="ENSTNIP00000019104.1"/>
    <property type="gene ID" value="ENSTNIG00000016015.1"/>
</dbReference>
<dbReference type="InterPro" id="IPR050440">
    <property type="entry name" value="Laminin/Netrin_ECM"/>
</dbReference>
<dbReference type="InterPro" id="IPR008211">
    <property type="entry name" value="Laminin_N"/>
</dbReference>
<gene>
    <name evidence="14" type="ORF">GSTENG00029745001</name>
</gene>
<dbReference type="GO" id="GO:0043256">
    <property type="term" value="C:laminin complex"/>
    <property type="evidence" value="ECO:0007669"/>
    <property type="project" value="TreeGrafter"/>
</dbReference>
<dbReference type="GO" id="GO:0009888">
    <property type="term" value="P:tissue development"/>
    <property type="evidence" value="ECO:0007669"/>
    <property type="project" value="TreeGrafter"/>
</dbReference>
<dbReference type="Pfam" id="PF00053">
    <property type="entry name" value="EGF_laminin"/>
    <property type="match status" value="2"/>
</dbReference>
<evidence type="ECO:0000256" key="5">
    <source>
        <dbReference type="ARBA" id="ARBA00022737"/>
    </source>
</evidence>
<evidence type="ECO:0000256" key="6">
    <source>
        <dbReference type="ARBA" id="ARBA00023054"/>
    </source>
</evidence>
<dbReference type="GO" id="GO:0009887">
    <property type="term" value="P:animal organ morphogenesis"/>
    <property type="evidence" value="ECO:0007669"/>
    <property type="project" value="TreeGrafter"/>
</dbReference>
<evidence type="ECO:0000256" key="9">
    <source>
        <dbReference type="ARBA" id="ARBA00023292"/>
    </source>
</evidence>
<evidence type="ECO:0000259" key="12">
    <source>
        <dbReference type="PROSITE" id="PS50189"/>
    </source>
</evidence>
<proteinExistence type="predicted"/>
<name>Q4RSD5_TETNG</name>
<dbReference type="FunFam" id="2.10.25.10:FF:000333">
    <property type="entry name" value="netrin-4 isoform X2"/>
    <property type="match status" value="1"/>
</dbReference>
<evidence type="ECO:0000313" key="15">
    <source>
        <dbReference type="Ensembl" id="ENSTNIP00000019104.1"/>
    </source>
</evidence>
<sequence>VFAGSTGPDPEDSCSGRACNPRMGNLALGRVVSTQSVCGSNLSEPFCFYKQAAPPHPRGACSPAKCGKCNSAVPGQAHPPSAMSDSSFRQPDTWWQSAEGAKEETLRLDLEAEFLFTHLIVVFRSPRPAAMVLERSQDRGRTWEPLRYFARDCQRMFGLAEGSACTSKYSGAFPCSRGEVIYRALPPSNKVDPFGAAGQHQLMVTNLRARLLQRQPCPCQSQQPGAASLPTQHFAIYHFIAKGGCLCHGHADQCVPARGYTPSLEKTNNMIHGKCVCRHNTAGDHCERCAPLYNDRPWKAANGITGTPHECQKCQCSGHARSCHLSRRLWLASGRRSGGVCDHCQHNTEGRHCQDCKRGFFRDAGLPKSSPDSCKPCSCHPLGSVLSGGSPLCDPGSGACACKPGVGGARCDSCMLGYWGLHEYGCRPCDCAGDCDPYTGDCIPGSDADALRAAAGSNGSGGVLFRAEELFSALHHSEKCDCGEANLGGSKLFCAAEYDYVLVVKVMSAHDKGSHAEVEVKVKKVLHQNAGMKIRRGSATLYPESWTEQGCTCPILNPGSEYVVAGHQDWKTGRPVVNTKSLVKPWRSSLGRKFLHILRQDCG</sequence>
<dbReference type="Proteomes" id="UP000007303">
    <property type="component" value="Unassembled WGS sequence"/>
</dbReference>
<dbReference type="InterPro" id="IPR001134">
    <property type="entry name" value="Netrin_domain"/>
</dbReference>
<dbReference type="SUPFAM" id="SSF50242">
    <property type="entry name" value="TIMP-like"/>
    <property type="match status" value="1"/>
</dbReference>
<feature type="domain" description="Laminin N-terminal" evidence="13">
    <location>
        <begin position="15"/>
        <end position="244"/>
    </location>
</feature>
<protein>
    <submittedName>
        <fullName evidence="14">(spotted green pufferfish) hypothetical protein</fullName>
    </submittedName>
    <submittedName>
        <fullName evidence="15">Netrin 4</fullName>
    </submittedName>
</protein>
<dbReference type="PRINTS" id="PR00011">
    <property type="entry name" value="EGFLAMININ"/>
</dbReference>
<feature type="disulfide bond" evidence="10">
    <location>
        <begin position="344"/>
        <end position="353"/>
    </location>
</feature>
<dbReference type="SMART" id="SM00643">
    <property type="entry name" value="C345C"/>
    <property type="match status" value="1"/>
</dbReference>
<dbReference type="KEGG" id="tng:GSTEN00029745G001"/>
<dbReference type="InterPro" id="IPR008993">
    <property type="entry name" value="TIMP-like_OB-fold"/>
</dbReference>
<organism evidence="14">
    <name type="scientific">Tetraodon nigroviridis</name>
    <name type="common">Spotted green pufferfish</name>
    <name type="synonym">Chelonodon nigroviridis</name>
    <dbReference type="NCBI Taxonomy" id="99883"/>
    <lineage>
        <taxon>Eukaryota</taxon>
        <taxon>Metazoa</taxon>
        <taxon>Chordata</taxon>
        <taxon>Craniata</taxon>
        <taxon>Vertebrata</taxon>
        <taxon>Euteleostomi</taxon>
        <taxon>Actinopterygii</taxon>
        <taxon>Neopterygii</taxon>
        <taxon>Teleostei</taxon>
        <taxon>Neoteleostei</taxon>
        <taxon>Acanthomorphata</taxon>
        <taxon>Eupercaria</taxon>
        <taxon>Tetraodontiformes</taxon>
        <taxon>Tetradontoidea</taxon>
        <taxon>Tetraodontidae</taxon>
        <taxon>Tetraodon</taxon>
    </lineage>
</organism>
<dbReference type="InterPro" id="IPR018933">
    <property type="entry name" value="Netrin_module_non-TIMP"/>
</dbReference>
<dbReference type="Gene3D" id="2.40.50.120">
    <property type="match status" value="1"/>
</dbReference>
<evidence type="ECO:0000313" key="14">
    <source>
        <dbReference type="EMBL" id="CAG08697.1"/>
    </source>
</evidence>
<accession>Q4RSD5</accession>
<dbReference type="FunFam" id="2.170.300.10:FF:000001">
    <property type="entry name" value="Laminin subunit beta-1"/>
    <property type="match status" value="1"/>
</dbReference>
<dbReference type="GO" id="GO:0016477">
    <property type="term" value="P:cell migration"/>
    <property type="evidence" value="ECO:0007669"/>
    <property type="project" value="TreeGrafter"/>
</dbReference>
<feature type="non-terminal residue" evidence="14">
    <location>
        <position position="1"/>
    </location>
</feature>
<dbReference type="GeneTree" id="ENSGT00940000156615"/>
<dbReference type="PROSITE" id="PS50189">
    <property type="entry name" value="NTR"/>
    <property type="match status" value="1"/>
</dbReference>
<dbReference type="GO" id="GO:0007411">
    <property type="term" value="P:axon guidance"/>
    <property type="evidence" value="ECO:0007669"/>
    <property type="project" value="TreeGrafter"/>
</dbReference>
<feature type="disulfide bond" evidence="10">
    <location>
        <begin position="402"/>
        <end position="411"/>
    </location>
</feature>
<keyword evidence="7 10" id="KW-1015">Disulfide bond</keyword>
<feature type="domain" description="Laminin EGF-like" evidence="11">
    <location>
        <begin position="377"/>
        <end position="428"/>
    </location>
</feature>
<dbReference type="Pfam" id="PF24973">
    <property type="entry name" value="EGF_LMN_ATRN"/>
    <property type="match status" value="1"/>
</dbReference>
<dbReference type="Gene3D" id="2.170.300.10">
    <property type="entry name" value="Tie2 ligand-binding domain superfamily"/>
    <property type="match status" value="1"/>
</dbReference>
<dbReference type="SMART" id="SM00180">
    <property type="entry name" value="EGF_Lam"/>
    <property type="match status" value="3"/>
</dbReference>
<dbReference type="Gene3D" id="2.60.120.260">
    <property type="entry name" value="Galactose-binding domain-like"/>
    <property type="match status" value="1"/>
</dbReference>
<keyword evidence="5" id="KW-0677">Repeat</keyword>
<reference evidence="14" key="2">
    <citation type="submission" date="2004-02" db="EMBL/GenBank/DDBJ databases">
        <authorList>
            <consortium name="Genoscope"/>
            <consortium name="Whitehead Institute Centre for Genome Research"/>
        </authorList>
    </citation>
    <scope>NUCLEOTIDE SEQUENCE</scope>
</reference>
<dbReference type="GO" id="GO:0034446">
    <property type="term" value="P:substrate adhesion-dependent cell spreading"/>
    <property type="evidence" value="ECO:0007669"/>
    <property type="project" value="TreeGrafter"/>
</dbReference>
<dbReference type="EMBL" id="CAAE01015000">
    <property type="protein sequence ID" value="CAG08697.1"/>
    <property type="molecule type" value="Genomic_DNA"/>
</dbReference>
<dbReference type="FunFam" id="2.10.25.10:FF:000135">
    <property type="entry name" value="Laminin subunit beta 4"/>
    <property type="match status" value="1"/>
</dbReference>
<dbReference type="Pfam" id="PF01759">
    <property type="entry name" value="NTR"/>
    <property type="match status" value="1"/>
</dbReference>
<dbReference type="PANTHER" id="PTHR10574">
    <property type="entry name" value="NETRIN/LAMININ-RELATED"/>
    <property type="match status" value="1"/>
</dbReference>
<dbReference type="PROSITE" id="PS51117">
    <property type="entry name" value="LAMININ_NTER"/>
    <property type="match status" value="1"/>
</dbReference>
<keyword evidence="4" id="KW-0732">Signal</keyword>
<dbReference type="GO" id="GO:0070831">
    <property type="term" value="P:basement membrane assembly"/>
    <property type="evidence" value="ECO:0007669"/>
    <property type="project" value="TreeGrafter"/>
</dbReference>
<dbReference type="Pfam" id="PF00055">
    <property type="entry name" value="Laminin_N"/>
    <property type="match status" value="1"/>
</dbReference>
<evidence type="ECO:0000256" key="10">
    <source>
        <dbReference type="PROSITE-ProRule" id="PRU00460"/>
    </source>
</evidence>
<feature type="domain" description="NTR" evidence="12">
    <location>
        <begin position="480"/>
        <end position="602"/>
    </location>
</feature>
<dbReference type="Gene3D" id="2.10.25.10">
    <property type="entry name" value="Laminin"/>
    <property type="match status" value="1"/>
</dbReference>
<evidence type="ECO:0000256" key="7">
    <source>
        <dbReference type="ARBA" id="ARBA00023157"/>
    </source>
</evidence>
<dbReference type="PROSITE" id="PS01248">
    <property type="entry name" value="EGF_LAM_1"/>
    <property type="match status" value="1"/>
</dbReference>
<reference evidence="15" key="3">
    <citation type="submission" date="2025-05" db="UniProtKB">
        <authorList>
            <consortium name="Ensembl"/>
        </authorList>
    </citation>
    <scope>IDENTIFICATION</scope>
</reference>
<comment type="subcellular location">
    <subcellularLocation>
        <location evidence="1">Secreted</location>
        <location evidence="1">Extracellular space</location>
        <location evidence="1">Extracellular matrix</location>
    </subcellularLocation>
</comment>
<dbReference type="FunFam" id="2.60.120.260:FF:000173">
    <property type="entry name" value="Netrin 4"/>
    <property type="match status" value="1"/>
</dbReference>
<reference evidence="14 16" key="1">
    <citation type="journal article" date="2004" name="Nature">
        <title>Genome duplication in the teleost fish Tetraodon nigroviridis reveals the early vertebrate proto-karyotype.</title>
        <authorList>
            <person name="Jaillon O."/>
            <person name="Aury J.-M."/>
            <person name="Brunet F."/>
            <person name="Petit J.-L."/>
            <person name="Stange-Thomann N."/>
            <person name="Mauceli E."/>
            <person name="Bouneau L."/>
            <person name="Fischer C."/>
            <person name="Ozouf-Costaz C."/>
            <person name="Bernot A."/>
            <person name="Nicaud S."/>
            <person name="Jaffe D."/>
            <person name="Fisher S."/>
            <person name="Lutfalla G."/>
            <person name="Dossat C."/>
            <person name="Segurens B."/>
            <person name="Dasilva C."/>
            <person name="Salanoubat M."/>
            <person name="Levy M."/>
            <person name="Boudet N."/>
            <person name="Castellano S."/>
            <person name="Anthouard V."/>
            <person name="Jubin C."/>
            <person name="Castelli V."/>
            <person name="Katinka M."/>
            <person name="Vacherie B."/>
            <person name="Biemont C."/>
            <person name="Skalli Z."/>
            <person name="Cattolico L."/>
            <person name="Poulain J."/>
            <person name="De Berardinis V."/>
            <person name="Cruaud C."/>
            <person name="Duprat S."/>
            <person name="Brottier P."/>
            <person name="Coutanceau J.-P."/>
            <person name="Gouzy J."/>
            <person name="Parra G."/>
            <person name="Lardier G."/>
            <person name="Chapple C."/>
            <person name="McKernan K.J."/>
            <person name="McEwan P."/>
            <person name="Bosak S."/>
            <person name="Kellis M."/>
            <person name="Volff J.-N."/>
            <person name="Guigo R."/>
            <person name="Zody M.C."/>
            <person name="Mesirov J."/>
            <person name="Lindblad-Toh K."/>
            <person name="Birren B."/>
            <person name="Nusbaum C."/>
            <person name="Kahn D."/>
            <person name="Robinson-Rechavi M."/>
            <person name="Laudet V."/>
            <person name="Schachter V."/>
            <person name="Quetier F."/>
            <person name="Saurin W."/>
            <person name="Scarpelli C."/>
            <person name="Wincker P."/>
            <person name="Lander E.S."/>
            <person name="Weissenbach J."/>
            <person name="Roest Crollius H."/>
        </authorList>
    </citation>
    <scope>NUCLEOTIDE SEQUENCE [LARGE SCALE GENOMIC DNA]</scope>
</reference>
<dbReference type="InterPro" id="IPR056863">
    <property type="entry name" value="LMN_ATRN_NET-like_EGF"/>
</dbReference>